<dbReference type="PRINTS" id="PR00046">
    <property type="entry name" value="SIGMA70FCT"/>
</dbReference>
<dbReference type="GO" id="GO:0006352">
    <property type="term" value="P:DNA-templated transcription initiation"/>
    <property type="evidence" value="ECO:0007669"/>
    <property type="project" value="InterPro"/>
</dbReference>
<proteinExistence type="predicted"/>
<dbReference type="Pfam" id="PF04542">
    <property type="entry name" value="Sigma70_r2"/>
    <property type="match status" value="1"/>
</dbReference>
<evidence type="ECO:0000256" key="3">
    <source>
        <dbReference type="ARBA" id="ARBA00023125"/>
    </source>
</evidence>
<keyword evidence="4" id="KW-0804">Transcription</keyword>
<dbReference type="InterPro" id="IPR013324">
    <property type="entry name" value="RNA_pol_sigma_r3/r4-like"/>
</dbReference>
<dbReference type="GO" id="GO:0003899">
    <property type="term" value="F:DNA-directed RNA polymerase activity"/>
    <property type="evidence" value="ECO:0007669"/>
    <property type="project" value="InterPro"/>
</dbReference>
<reference evidence="7 8" key="1">
    <citation type="submission" date="2020-02" db="EMBL/GenBank/DDBJ databases">
        <title>Rhodobacter algicola sp. nov., isolated from microalga culture.</title>
        <authorList>
            <person name="Park C.-Y."/>
        </authorList>
    </citation>
    <scope>NUCLEOTIDE SEQUENCE [LARGE SCALE GENOMIC DNA]</scope>
    <source>
        <strain evidence="7 8">ETT8</strain>
    </source>
</reference>
<keyword evidence="1" id="KW-0805">Transcription regulation</keyword>
<dbReference type="InterPro" id="IPR013325">
    <property type="entry name" value="RNA_pol_sigma_r2"/>
</dbReference>
<protein>
    <submittedName>
        <fullName evidence="7">FliA/WhiG family RNA polymerase sigma factor</fullName>
    </submittedName>
</protein>
<comment type="caution">
    <text evidence="7">The sequence shown here is derived from an EMBL/GenBank/DDBJ whole genome shotgun (WGS) entry which is preliminary data.</text>
</comment>
<dbReference type="Proteomes" id="UP000481421">
    <property type="component" value="Unassembled WGS sequence"/>
</dbReference>
<dbReference type="RefSeq" id="WP_164609266.1">
    <property type="nucleotide sequence ID" value="NZ_JAAIKE010000001.1"/>
</dbReference>
<dbReference type="Gene3D" id="1.20.140.160">
    <property type="match status" value="1"/>
</dbReference>
<sequence length="237" mass="27066">MLPRAYREQALSPNNLVESHLNLARRIAWHIHGRVGKRVEIEDLLQVAYIGLMDAARRYVAQPGTPFSAYAGIRIRGALMDHLRALAGQARGTLQMQTKIRAAESRLEQSLMRRPREDEIAQALSLTAEELAHWRMEFDVHQQKSLDEVYTDQSLIFRDRAPSAEDNLAQEMLKRQLRNGVANLPEREALVLQLYYVEELNVYEIAEILKVTTGRVSQIKKAAIERLRKALAGDDDD</sequence>
<dbReference type="EMBL" id="JAAIKE010000001">
    <property type="protein sequence ID" value="NEX45258.1"/>
    <property type="molecule type" value="Genomic_DNA"/>
</dbReference>
<evidence type="ECO:0000256" key="2">
    <source>
        <dbReference type="ARBA" id="ARBA00023082"/>
    </source>
</evidence>
<dbReference type="GO" id="GO:0016987">
    <property type="term" value="F:sigma factor activity"/>
    <property type="evidence" value="ECO:0007669"/>
    <property type="project" value="UniProtKB-KW"/>
</dbReference>
<keyword evidence="3" id="KW-0238">DNA-binding</keyword>
<evidence type="ECO:0000313" key="7">
    <source>
        <dbReference type="EMBL" id="NEX45258.1"/>
    </source>
</evidence>
<evidence type="ECO:0000259" key="5">
    <source>
        <dbReference type="Pfam" id="PF04542"/>
    </source>
</evidence>
<feature type="domain" description="RNA polymerase sigma-70 region 2" evidence="5">
    <location>
        <begin position="16"/>
        <end position="85"/>
    </location>
</feature>
<keyword evidence="8" id="KW-1185">Reference proteome</keyword>
<dbReference type="InterPro" id="IPR007627">
    <property type="entry name" value="RNA_pol_sigma70_r2"/>
</dbReference>
<dbReference type="InterPro" id="IPR007630">
    <property type="entry name" value="RNA_pol_sigma70_r4"/>
</dbReference>
<dbReference type="InterPro" id="IPR014284">
    <property type="entry name" value="RNA_pol_sigma-70_dom"/>
</dbReference>
<dbReference type="Pfam" id="PF04545">
    <property type="entry name" value="Sigma70_r4"/>
    <property type="match status" value="1"/>
</dbReference>
<dbReference type="CDD" id="cd06171">
    <property type="entry name" value="Sigma70_r4"/>
    <property type="match status" value="1"/>
</dbReference>
<dbReference type="AlphaFoldDB" id="A0A6B3RK36"/>
<dbReference type="NCBIfam" id="TIGR02937">
    <property type="entry name" value="sigma70-ECF"/>
    <property type="match status" value="1"/>
</dbReference>
<dbReference type="SUPFAM" id="SSF88946">
    <property type="entry name" value="Sigma2 domain of RNA polymerase sigma factors"/>
    <property type="match status" value="1"/>
</dbReference>
<feature type="domain" description="RNA polymerase sigma-70 region 4" evidence="6">
    <location>
        <begin position="182"/>
        <end position="229"/>
    </location>
</feature>
<dbReference type="Gene3D" id="1.10.1740.10">
    <property type="match status" value="1"/>
</dbReference>
<dbReference type="SUPFAM" id="SSF88659">
    <property type="entry name" value="Sigma3 and sigma4 domains of RNA polymerase sigma factors"/>
    <property type="match status" value="2"/>
</dbReference>
<organism evidence="7 8">
    <name type="scientific">Pseudotabrizicola algicola</name>
    <dbReference type="NCBI Taxonomy" id="2709381"/>
    <lineage>
        <taxon>Bacteria</taxon>
        <taxon>Pseudomonadati</taxon>
        <taxon>Pseudomonadota</taxon>
        <taxon>Alphaproteobacteria</taxon>
        <taxon>Rhodobacterales</taxon>
        <taxon>Paracoccaceae</taxon>
        <taxon>Pseudotabrizicola</taxon>
    </lineage>
</organism>
<dbReference type="InterPro" id="IPR000943">
    <property type="entry name" value="RNA_pol_sigma70"/>
</dbReference>
<evidence type="ECO:0000313" key="8">
    <source>
        <dbReference type="Proteomes" id="UP000481421"/>
    </source>
</evidence>
<dbReference type="InterPro" id="IPR012845">
    <property type="entry name" value="RNA_pol_sigma_FliA_WhiG"/>
</dbReference>
<dbReference type="GO" id="GO:0003677">
    <property type="term" value="F:DNA binding"/>
    <property type="evidence" value="ECO:0007669"/>
    <property type="project" value="UniProtKB-KW"/>
</dbReference>
<dbReference type="NCBIfam" id="TIGR02479">
    <property type="entry name" value="FliA_WhiG"/>
    <property type="match status" value="1"/>
</dbReference>
<gene>
    <name evidence="7" type="ORF">G3572_03505</name>
</gene>
<name>A0A6B3RK36_9RHOB</name>
<accession>A0A6B3RK36</accession>
<keyword evidence="2" id="KW-0731">Sigma factor</keyword>
<evidence type="ECO:0000259" key="6">
    <source>
        <dbReference type="Pfam" id="PF04545"/>
    </source>
</evidence>
<evidence type="ECO:0000256" key="4">
    <source>
        <dbReference type="ARBA" id="ARBA00023163"/>
    </source>
</evidence>
<evidence type="ECO:0000256" key="1">
    <source>
        <dbReference type="ARBA" id="ARBA00023015"/>
    </source>
</evidence>
<dbReference type="PANTHER" id="PTHR30385">
    <property type="entry name" value="SIGMA FACTOR F FLAGELLAR"/>
    <property type="match status" value="1"/>
</dbReference>